<reference evidence="1 2" key="1">
    <citation type="submission" date="2020-02" db="EMBL/GenBank/DDBJ databases">
        <authorList>
            <person name="Ma Q."/>
            <person name="Huang Y."/>
            <person name="Song X."/>
            <person name="Pei D."/>
        </authorList>
    </citation>
    <scope>NUCLEOTIDE SEQUENCE [LARGE SCALE GENOMIC DNA]</scope>
    <source>
        <strain evidence="1">Sxm20200214</strain>
        <tissue evidence="1">Leaf</tissue>
    </source>
</reference>
<organism evidence="1 2">
    <name type="scientific">Brassica carinata</name>
    <name type="common">Ethiopian mustard</name>
    <name type="synonym">Abyssinian cabbage</name>
    <dbReference type="NCBI Taxonomy" id="52824"/>
    <lineage>
        <taxon>Eukaryota</taxon>
        <taxon>Viridiplantae</taxon>
        <taxon>Streptophyta</taxon>
        <taxon>Embryophyta</taxon>
        <taxon>Tracheophyta</taxon>
        <taxon>Spermatophyta</taxon>
        <taxon>Magnoliopsida</taxon>
        <taxon>eudicotyledons</taxon>
        <taxon>Gunneridae</taxon>
        <taxon>Pentapetalae</taxon>
        <taxon>rosids</taxon>
        <taxon>malvids</taxon>
        <taxon>Brassicales</taxon>
        <taxon>Brassicaceae</taxon>
        <taxon>Brassiceae</taxon>
        <taxon>Brassica</taxon>
    </lineage>
</organism>
<dbReference type="OrthoDB" id="1065411at2759"/>
<name>A0A8X8B4T3_BRACI</name>
<accession>A0A8X8B4T3</accession>
<dbReference type="AlphaFoldDB" id="A0A8X8B4T3"/>
<keyword evidence="2" id="KW-1185">Reference proteome</keyword>
<sequence length="123" mass="13191">MLEAEEQQTKCPTPFWKRPPLLSVKHKTDVLKDAVDNVVSKGIDGAKSLLHNLKENKGQVSSKIVGAVSQFAVVADSSATTADRDLPVSTDNQPLLAAGETATPWWKSCCEVLDLLKASSSSN</sequence>
<evidence type="ECO:0000313" key="1">
    <source>
        <dbReference type="EMBL" id="KAG2324054.1"/>
    </source>
</evidence>
<gene>
    <name evidence="1" type="ORF">Bca52824_006782</name>
</gene>
<evidence type="ECO:0000313" key="2">
    <source>
        <dbReference type="Proteomes" id="UP000886595"/>
    </source>
</evidence>
<proteinExistence type="predicted"/>
<protein>
    <submittedName>
        <fullName evidence="1">Uncharacterized protein</fullName>
    </submittedName>
</protein>
<dbReference type="EMBL" id="JAAMPC010000002">
    <property type="protein sequence ID" value="KAG2324054.1"/>
    <property type="molecule type" value="Genomic_DNA"/>
</dbReference>
<comment type="caution">
    <text evidence="1">The sequence shown here is derived from an EMBL/GenBank/DDBJ whole genome shotgun (WGS) entry which is preliminary data.</text>
</comment>
<dbReference type="Proteomes" id="UP000886595">
    <property type="component" value="Unassembled WGS sequence"/>
</dbReference>